<dbReference type="InterPro" id="IPR033916">
    <property type="entry name" value="ML_Npc2-like"/>
</dbReference>
<evidence type="ECO:0000256" key="4">
    <source>
        <dbReference type="ARBA" id="ARBA00022525"/>
    </source>
</evidence>
<evidence type="ECO:0000259" key="9">
    <source>
        <dbReference type="SMART" id="SM00737"/>
    </source>
</evidence>
<accession>A0AAV2ZLE2</accession>
<dbReference type="Gene3D" id="2.60.40.770">
    <property type="match status" value="1"/>
</dbReference>
<feature type="chain" id="PRO_5043382704" description="NPC intracellular cholesterol transporter 2" evidence="8">
    <location>
        <begin position="22"/>
        <end position="152"/>
    </location>
</feature>
<dbReference type="GO" id="GO:0032934">
    <property type="term" value="F:sterol binding"/>
    <property type="evidence" value="ECO:0007669"/>
    <property type="project" value="InterPro"/>
</dbReference>
<evidence type="ECO:0000256" key="8">
    <source>
        <dbReference type="SAM" id="SignalP"/>
    </source>
</evidence>
<comment type="caution">
    <text evidence="10">The sequence shown here is derived from an EMBL/GenBank/DDBJ whole genome shotgun (WGS) entry which is preliminary data.</text>
</comment>
<dbReference type="EMBL" id="DYDO01000013">
    <property type="protein sequence ID" value="DBA14578.1"/>
    <property type="molecule type" value="Genomic_DNA"/>
</dbReference>
<dbReference type="SMART" id="SM00737">
    <property type="entry name" value="ML"/>
    <property type="match status" value="1"/>
</dbReference>
<feature type="domain" description="MD-2-related lipid-recognition" evidence="9">
    <location>
        <begin position="26"/>
        <end position="147"/>
    </location>
</feature>
<evidence type="ECO:0000256" key="5">
    <source>
        <dbReference type="ARBA" id="ARBA00022729"/>
    </source>
</evidence>
<gene>
    <name evidence="10" type="ORF">GDO54_005525</name>
</gene>
<keyword evidence="4" id="KW-0964">Secreted</keyword>
<dbReference type="Proteomes" id="UP001181693">
    <property type="component" value="Unassembled WGS sequence"/>
</dbReference>
<protein>
    <recommendedName>
        <fullName evidence="3">NPC intracellular cholesterol transporter 2</fullName>
    </recommendedName>
    <alternativeName>
        <fullName evidence="7">Epididymal secretory protein E1</fullName>
    </alternativeName>
</protein>
<dbReference type="GO" id="GO:0032367">
    <property type="term" value="P:intracellular cholesterol transport"/>
    <property type="evidence" value="ECO:0007669"/>
    <property type="project" value="InterPro"/>
</dbReference>
<evidence type="ECO:0000313" key="10">
    <source>
        <dbReference type="EMBL" id="DBA14578.1"/>
    </source>
</evidence>
<reference evidence="10" key="1">
    <citation type="thesis" date="2020" institute="ProQuest LLC" country="789 East Eisenhower Parkway, Ann Arbor, MI, USA">
        <title>Comparative Genomics and Chromosome Evolution.</title>
        <authorList>
            <person name="Mudd A.B."/>
        </authorList>
    </citation>
    <scope>NUCLEOTIDE SEQUENCE</scope>
    <source>
        <strain evidence="10">1538</strain>
        <tissue evidence="10">Blood</tissue>
    </source>
</reference>
<evidence type="ECO:0000256" key="6">
    <source>
        <dbReference type="ARBA" id="ARBA00023157"/>
    </source>
</evidence>
<organism evidence="10 11">
    <name type="scientific">Pyxicephalus adspersus</name>
    <name type="common">African bullfrog</name>
    <dbReference type="NCBI Taxonomy" id="30357"/>
    <lineage>
        <taxon>Eukaryota</taxon>
        <taxon>Metazoa</taxon>
        <taxon>Chordata</taxon>
        <taxon>Craniata</taxon>
        <taxon>Vertebrata</taxon>
        <taxon>Euteleostomi</taxon>
        <taxon>Amphibia</taxon>
        <taxon>Batrachia</taxon>
        <taxon>Anura</taxon>
        <taxon>Neobatrachia</taxon>
        <taxon>Ranoidea</taxon>
        <taxon>Pyxicephalidae</taxon>
        <taxon>Pyxicephalinae</taxon>
        <taxon>Pyxicephalus</taxon>
    </lineage>
</organism>
<dbReference type="AlphaFoldDB" id="A0AAV2ZLE2"/>
<keyword evidence="5 8" id="KW-0732">Signal</keyword>
<dbReference type="SUPFAM" id="SSF81296">
    <property type="entry name" value="E set domains"/>
    <property type="match status" value="1"/>
</dbReference>
<comment type="subcellular location">
    <subcellularLocation>
        <location evidence="1">Secreted</location>
    </subcellularLocation>
</comment>
<dbReference type="InterPro" id="IPR003172">
    <property type="entry name" value="ML_dom"/>
</dbReference>
<evidence type="ECO:0000256" key="3">
    <source>
        <dbReference type="ARBA" id="ARBA00021477"/>
    </source>
</evidence>
<name>A0AAV2ZLE2_PYXAD</name>
<feature type="signal peptide" evidence="8">
    <location>
        <begin position="1"/>
        <end position="21"/>
    </location>
</feature>
<dbReference type="GO" id="GO:0005576">
    <property type="term" value="C:extracellular region"/>
    <property type="evidence" value="ECO:0007669"/>
    <property type="project" value="UniProtKB-SubCell"/>
</dbReference>
<dbReference type="InterPro" id="IPR014756">
    <property type="entry name" value="Ig_E-set"/>
</dbReference>
<dbReference type="InterPro" id="IPR039670">
    <property type="entry name" value="NPC2-like"/>
</dbReference>
<sequence>MSLGYMITLLLASALFTVAVSEPLVYKDCGCEKGKLLTVDVSPCPKQPCPLVKGSTYTINVTFASNEVTPSCTAVVYGYLSKIPIPFPLPEADGCKSGVSCPLQSGTTYNYLTKLPIKPEYPKMKLVVRWELRDSDNKNLFCWDIPVQIVDG</sequence>
<keyword evidence="6" id="KW-1015">Disulfide bond</keyword>
<dbReference type="CDD" id="cd00916">
    <property type="entry name" value="Npc2_like"/>
    <property type="match status" value="1"/>
</dbReference>
<evidence type="ECO:0000256" key="1">
    <source>
        <dbReference type="ARBA" id="ARBA00004613"/>
    </source>
</evidence>
<dbReference type="FunFam" id="2.60.40.770:FF:000001">
    <property type="entry name" value="NPC intracellular cholesterol transporter 2"/>
    <property type="match status" value="1"/>
</dbReference>
<proteinExistence type="inferred from homology"/>
<evidence type="ECO:0000256" key="2">
    <source>
        <dbReference type="ARBA" id="ARBA00006370"/>
    </source>
</evidence>
<dbReference type="Pfam" id="PF02221">
    <property type="entry name" value="E1_DerP2_DerF2"/>
    <property type="match status" value="1"/>
</dbReference>
<keyword evidence="11" id="KW-1185">Reference proteome</keyword>
<evidence type="ECO:0000313" key="11">
    <source>
        <dbReference type="Proteomes" id="UP001181693"/>
    </source>
</evidence>
<comment type="similarity">
    <text evidence="2">Belongs to the NPC2 family.</text>
</comment>
<dbReference type="PANTHER" id="PTHR11306">
    <property type="entry name" value="NIEMANN PICK TYPE C2 PROTEIN NPC2-RELATED"/>
    <property type="match status" value="1"/>
</dbReference>
<dbReference type="PANTHER" id="PTHR11306:SF68">
    <property type="entry name" value="NPC INTRACELLULAR CHOLESTEROL TRANSPORTER 2"/>
    <property type="match status" value="1"/>
</dbReference>
<evidence type="ECO:0000256" key="7">
    <source>
        <dbReference type="ARBA" id="ARBA00032516"/>
    </source>
</evidence>